<proteinExistence type="predicted"/>
<feature type="region of interest" description="Disordered" evidence="1">
    <location>
        <begin position="64"/>
        <end position="93"/>
    </location>
</feature>
<name>A0A7E4VSP4_PANRE</name>
<sequence>MYDVMATPLKDSVTKQVVNSEETAVKEVTVDGSSFTKVSRHLDPANGFQPANFCNSATKLGSSTSVKKAVDDKSVVPSEAEPSSSLSSRRREALLPKVPLSHPEAITDHLAKPVRQPKHPIHRYVRDHPDNHAHLKIKSSLRRECRNAASIATNFVLCSHICTML</sequence>
<dbReference type="Proteomes" id="UP000492821">
    <property type="component" value="Unassembled WGS sequence"/>
</dbReference>
<accession>A0A7E4VSP4</accession>
<organism evidence="2 3">
    <name type="scientific">Panagrellus redivivus</name>
    <name type="common">Microworm</name>
    <dbReference type="NCBI Taxonomy" id="6233"/>
    <lineage>
        <taxon>Eukaryota</taxon>
        <taxon>Metazoa</taxon>
        <taxon>Ecdysozoa</taxon>
        <taxon>Nematoda</taxon>
        <taxon>Chromadorea</taxon>
        <taxon>Rhabditida</taxon>
        <taxon>Tylenchina</taxon>
        <taxon>Panagrolaimomorpha</taxon>
        <taxon>Panagrolaimoidea</taxon>
        <taxon>Panagrolaimidae</taxon>
        <taxon>Panagrellus</taxon>
    </lineage>
</organism>
<feature type="compositionally biased region" description="Low complexity" evidence="1">
    <location>
        <begin position="75"/>
        <end position="87"/>
    </location>
</feature>
<dbReference type="WBParaSite" id="Pan_g2815.t1">
    <property type="protein sequence ID" value="Pan_g2815.t1"/>
    <property type="gene ID" value="Pan_g2815"/>
</dbReference>
<keyword evidence="2" id="KW-1185">Reference proteome</keyword>
<reference evidence="3" key="2">
    <citation type="submission" date="2020-10" db="UniProtKB">
        <authorList>
            <consortium name="WormBaseParasite"/>
        </authorList>
    </citation>
    <scope>IDENTIFICATION</scope>
</reference>
<reference evidence="2" key="1">
    <citation type="journal article" date="2013" name="Genetics">
        <title>The draft genome and transcriptome of Panagrellus redivivus are shaped by the harsh demands of a free-living lifestyle.</title>
        <authorList>
            <person name="Srinivasan J."/>
            <person name="Dillman A.R."/>
            <person name="Macchietto M.G."/>
            <person name="Heikkinen L."/>
            <person name="Lakso M."/>
            <person name="Fracchia K.M."/>
            <person name="Antoshechkin I."/>
            <person name="Mortazavi A."/>
            <person name="Wong G."/>
            <person name="Sternberg P.W."/>
        </authorList>
    </citation>
    <scope>NUCLEOTIDE SEQUENCE [LARGE SCALE GENOMIC DNA]</scope>
    <source>
        <strain evidence="2">MT8872</strain>
    </source>
</reference>
<protein>
    <submittedName>
        <fullName evidence="3">TPX2_importin domain-containing protein</fullName>
    </submittedName>
</protein>
<evidence type="ECO:0000256" key="1">
    <source>
        <dbReference type="SAM" id="MobiDB-lite"/>
    </source>
</evidence>
<dbReference type="AlphaFoldDB" id="A0A7E4VSP4"/>
<evidence type="ECO:0000313" key="2">
    <source>
        <dbReference type="Proteomes" id="UP000492821"/>
    </source>
</evidence>
<evidence type="ECO:0000313" key="3">
    <source>
        <dbReference type="WBParaSite" id="Pan_g2815.t1"/>
    </source>
</evidence>